<reference evidence="2 3" key="1">
    <citation type="submission" date="2024-01" db="EMBL/GenBank/DDBJ databases">
        <title>Genome assemblies of Stephania.</title>
        <authorList>
            <person name="Yang L."/>
        </authorList>
    </citation>
    <scope>NUCLEOTIDE SEQUENCE [LARGE SCALE GENOMIC DNA]</scope>
    <source>
        <strain evidence="2">JXDWG</strain>
        <tissue evidence="2">Leaf</tissue>
    </source>
</reference>
<dbReference type="Proteomes" id="UP001419268">
    <property type="component" value="Unassembled WGS sequence"/>
</dbReference>
<organism evidence="2 3">
    <name type="scientific">Stephania cephalantha</name>
    <dbReference type="NCBI Taxonomy" id="152367"/>
    <lineage>
        <taxon>Eukaryota</taxon>
        <taxon>Viridiplantae</taxon>
        <taxon>Streptophyta</taxon>
        <taxon>Embryophyta</taxon>
        <taxon>Tracheophyta</taxon>
        <taxon>Spermatophyta</taxon>
        <taxon>Magnoliopsida</taxon>
        <taxon>Ranunculales</taxon>
        <taxon>Menispermaceae</taxon>
        <taxon>Menispermoideae</taxon>
        <taxon>Cissampelideae</taxon>
        <taxon>Stephania</taxon>
    </lineage>
</organism>
<dbReference type="EMBL" id="JBBNAG010000010">
    <property type="protein sequence ID" value="KAK9101137.1"/>
    <property type="molecule type" value="Genomic_DNA"/>
</dbReference>
<keyword evidence="3" id="KW-1185">Reference proteome</keyword>
<evidence type="ECO:0000313" key="3">
    <source>
        <dbReference type="Proteomes" id="UP001419268"/>
    </source>
</evidence>
<accession>A0AAP0EZP0</accession>
<name>A0AAP0EZP0_9MAGN</name>
<proteinExistence type="predicted"/>
<keyword evidence="1" id="KW-0812">Transmembrane</keyword>
<keyword evidence="1" id="KW-0472">Membrane</keyword>
<comment type="caution">
    <text evidence="2">The sequence shown here is derived from an EMBL/GenBank/DDBJ whole genome shotgun (WGS) entry which is preliminary data.</text>
</comment>
<evidence type="ECO:0000256" key="1">
    <source>
        <dbReference type="SAM" id="Phobius"/>
    </source>
</evidence>
<gene>
    <name evidence="2" type="ORF">Scep_024567</name>
</gene>
<sequence length="145" mass="16235">MLLVTGGGRWHERQPLLVGGGNGSLRRNWCEATVEALTIGTVGRRQSSGGVDYWLGGRRQQLILVDAADRREVVDRWLSWEVTAIGKRRYDKGHEPTKGRVKGLVNRRGLPLLLFFIYSLIFTATLLPSSLSKSRRYDGQGKGIE</sequence>
<dbReference type="AlphaFoldDB" id="A0AAP0EZP0"/>
<protein>
    <submittedName>
        <fullName evidence="2">Uncharacterized protein</fullName>
    </submittedName>
</protein>
<feature type="transmembrane region" description="Helical" evidence="1">
    <location>
        <begin position="110"/>
        <end position="127"/>
    </location>
</feature>
<keyword evidence="1" id="KW-1133">Transmembrane helix</keyword>
<evidence type="ECO:0000313" key="2">
    <source>
        <dbReference type="EMBL" id="KAK9101137.1"/>
    </source>
</evidence>